<accession>A0A5N6YYU9</accession>
<dbReference type="Gene3D" id="2.30.30.380">
    <property type="entry name" value="Zn-finger domain of Sec23/24"/>
    <property type="match status" value="1"/>
</dbReference>
<proteinExistence type="predicted"/>
<evidence type="ECO:0000256" key="1">
    <source>
        <dbReference type="ARBA" id="ARBA00022723"/>
    </source>
</evidence>
<dbReference type="GO" id="GO:0008237">
    <property type="term" value="F:metallopeptidase activity"/>
    <property type="evidence" value="ECO:0007669"/>
    <property type="project" value="TreeGrafter"/>
</dbReference>
<dbReference type="InterPro" id="IPR053000">
    <property type="entry name" value="WSS1-like_metalloprotease"/>
</dbReference>
<gene>
    <name evidence="8" type="ORF">BDV28DRAFT_138830</name>
</gene>
<dbReference type="GO" id="GO:0008270">
    <property type="term" value="F:zinc ion binding"/>
    <property type="evidence" value="ECO:0007669"/>
    <property type="project" value="UniProtKB-KW"/>
</dbReference>
<dbReference type="EMBL" id="ML739215">
    <property type="protein sequence ID" value="KAE8350604.1"/>
    <property type="molecule type" value="Genomic_DNA"/>
</dbReference>
<evidence type="ECO:0000259" key="7">
    <source>
        <dbReference type="PROSITE" id="PS51397"/>
    </source>
</evidence>
<dbReference type="PROSITE" id="PS51397">
    <property type="entry name" value="WLM"/>
    <property type="match status" value="1"/>
</dbReference>
<dbReference type="OrthoDB" id="261960at2759"/>
<evidence type="ECO:0000259" key="6">
    <source>
        <dbReference type="PROSITE" id="PS50199"/>
    </source>
</evidence>
<reference evidence="9" key="1">
    <citation type="submission" date="2019-04" db="EMBL/GenBank/DDBJ databases">
        <title>Friends and foes A comparative genomics studyof 23 Aspergillus species from section Flavi.</title>
        <authorList>
            <consortium name="DOE Joint Genome Institute"/>
            <person name="Kjaerbolling I."/>
            <person name="Vesth T."/>
            <person name="Frisvad J.C."/>
            <person name="Nybo J.L."/>
            <person name="Theobald S."/>
            <person name="Kildgaard S."/>
            <person name="Isbrandt T."/>
            <person name="Kuo A."/>
            <person name="Sato A."/>
            <person name="Lyhne E.K."/>
            <person name="Kogle M.E."/>
            <person name="Wiebenga A."/>
            <person name="Kun R.S."/>
            <person name="Lubbers R.J."/>
            <person name="Makela M.R."/>
            <person name="Barry K."/>
            <person name="Chovatia M."/>
            <person name="Clum A."/>
            <person name="Daum C."/>
            <person name="Haridas S."/>
            <person name="He G."/>
            <person name="LaButti K."/>
            <person name="Lipzen A."/>
            <person name="Mondo S."/>
            <person name="Riley R."/>
            <person name="Salamov A."/>
            <person name="Simmons B.A."/>
            <person name="Magnuson J.K."/>
            <person name="Henrissat B."/>
            <person name="Mortensen U.H."/>
            <person name="Larsen T.O."/>
            <person name="Devries R.P."/>
            <person name="Grigoriev I.V."/>
            <person name="Machida M."/>
            <person name="Baker S.E."/>
            <person name="Andersen M.R."/>
        </authorList>
    </citation>
    <scope>NUCLEOTIDE SEQUENCE [LARGE SCALE GENOMIC DNA]</scope>
    <source>
        <strain evidence="9">CBS 553.77</strain>
    </source>
</reference>
<keyword evidence="9" id="KW-1185">Reference proteome</keyword>
<evidence type="ECO:0000256" key="2">
    <source>
        <dbReference type="ARBA" id="ARBA00022771"/>
    </source>
</evidence>
<dbReference type="Proteomes" id="UP000327118">
    <property type="component" value="Unassembled WGS sequence"/>
</dbReference>
<dbReference type="PANTHER" id="PTHR46622:SF1">
    <property type="entry name" value="DNA-DEPENDENT METALLOPROTEASE WSS1"/>
    <property type="match status" value="1"/>
</dbReference>
<feature type="region of interest" description="Disordered" evidence="5">
    <location>
        <begin position="327"/>
        <end position="349"/>
    </location>
</feature>
<feature type="compositionally biased region" description="Polar residues" evidence="5">
    <location>
        <begin position="277"/>
        <end position="286"/>
    </location>
</feature>
<keyword evidence="3" id="KW-0862">Zinc</keyword>
<keyword evidence="2 4" id="KW-0863">Zinc-finger</keyword>
<evidence type="ECO:0000256" key="5">
    <source>
        <dbReference type="SAM" id="MobiDB-lite"/>
    </source>
</evidence>
<dbReference type="Pfam" id="PF08325">
    <property type="entry name" value="WLM"/>
    <property type="match status" value="1"/>
</dbReference>
<dbReference type="GO" id="GO:0006281">
    <property type="term" value="P:DNA repair"/>
    <property type="evidence" value="ECO:0007669"/>
    <property type="project" value="TreeGrafter"/>
</dbReference>
<feature type="region of interest" description="Disordered" evidence="5">
    <location>
        <begin position="200"/>
        <end position="230"/>
    </location>
</feature>
<keyword evidence="1" id="KW-0479">Metal-binding</keyword>
<feature type="domain" description="RanBP2-type" evidence="6">
    <location>
        <begin position="299"/>
        <end position="328"/>
    </location>
</feature>
<name>A0A5N6YYU9_9EURO</name>
<dbReference type="PROSITE" id="PS01358">
    <property type="entry name" value="ZF_RANBP2_1"/>
    <property type="match status" value="1"/>
</dbReference>
<dbReference type="PANTHER" id="PTHR46622">
    <property type="entry name" value="DNA-DEPENDENT METALLOPROTEASE WSS1"/>
    <property type="match status" value="1"/>
</dbReference>
<evidence type="ECO:0000313" key="9">
    <source>
        <dbReference type="Proteomes" id="UP000327118"/>
    </source>
</evidence>
<protein>
    <submittedName>
        <fullName evidence="8">WLM-domain-containing protein</fullName>
    </submittedName>
</protein>
<evidence type="ECO:0000256" key="3">
    <source>
        <dbReference type="ARBA" id="ARBA00022833"/>
    </source>
</evidence>
<sequence length="411" mass="46399">MRETDALVFEYQHDKHRPRESEALLMLKKIASLVKPIMRRRDWKVGTLSEFYPHQRNLLGLNINGGQKVCLRLRYPSDERQFLPLEQVVDTMLHELCHITHGPHNREFHALWNQLRDEHEELVMKGYTGEGFLSQGKRLGGRRMPIHEARRQARAAAEQRRTLSAGSGQRLGGAPVLRGTDMRRVIADAAQRRIDVTKGCASGAENSNELAEEASRNGFRTKAEEDDANEQAIMQAYIDLIEEEERARYGPSYIPPSQENPAGPRSTLSPPPIPETTRPTMPSQPQELPIDLTSDDSLYEAPWTCPTCTLENPANFLCCDACAAERPRPSHKRSGSGPAKIPGSSTNKRRISHLDTSQTTFKNRTNAVETLTALERNTPKRPLGWICQFCETFMETEWWTCSNCGTVKANS</sequence>
<dbReference type="InterPro" id="IPR013536">
    <property type="entry name" value="WLM_dom"/>
</dbReference>
<dbReference type="GO" id="GO:0005634">
    <property type="term" value="C:nucleus"/>
    <property type="evidence" value="ECO:0007669"/>
    <property type="project" value="TreeGrafter"/>
</dbReference>
<evidence type="ECO:0000313" key="8">
    <source>
        <dbReference type="EMBL" id="KAE8350604.1"/>
    </source>
</evidence>
<feature type="region of interest" description="Disordered" evidence="5">
    <location>
        <begin position="250"/>
        <end position="290"/>
    </location>
</feature>
<dbReference type="PROSITE" id="PS50199">
    <property type="entry name" value="ZF_RANBP2_2"/>
    <property type="match status" value="1"/>
</dbReference>
<evidence type="ECO:0000256" key="4">
    <source>
        <dbReference type="PROSITE-ProRule" id="PRU00322"/>
    </source>
</evidence>
<organism evidence="8 9">
    <name type="scientific">Aspergillus coremiiformis</name>
    <dbReference type="NCBI Taxonomy" id="138285"/>
    <lineage>
        <taxon>Eukaryota</taxon>
        <taxon>Fungi</taxon>
        <taxon>Dikarya</taxon>
        <taxon>Ascomycota</taxon>
        <taxon>Pezizomycotina</taxon>
        <taxon>Eurotiomycetes</taxon>
        <taxon>Eurotiomycetidae</taxon>
        <taxon>Eurotiales</taxon>
        <taxon>Aspergillaceae</taxon>
        <taxon>Aspergillus</taxon>
        <taxon>Aspergillus subgen. Circumdati</taxon>
    </lineage>
</organism>
<dbReference type="AlphaFoldDB" id="A0A5N6YYU9"/>
<feature type="domain" description="WLM" evidence="7">
    <location>
        <begin position="1"/>
        <end position="195"/>
    </location>
</feature>
<dbReference type="InterPro" id="IPR001876">
    <property type="entry name" value="Znf_RanBP2"/>
</dbReference>